<evidence type="ECO:0000313" key="1">
    <source>
        <dbReference type="EMBL" id="KAI8663607.1"/>
    </source>
</evidence>
<organism evidence="1 2">
    <name type="scientific">Fusarium keratoplasticum</name>
    <dbReference type="NCBI Taxonomy" id="1328300"/>
    <lineage>
        <taxon>Eukaryota</taxon>
        <taxon>Fungi</taxon>
        <taxon>Dikarya</taxon>
        <taxon>Ascomycota</taxon>
        <taxon>Pezizomycotina</taxon>
        <taxon>Sordariomycetes</taxon>
        <taxon>Hypocreomycetidae</taxon>
        <taxon>Hypocreales</taxon>
        <taxon>Nectriaceae</taxon>
        <taxon>Fusarium</taxon>
        <taxon>Fusarium solani species complex</taxon>
    </lineage>
</organism>
<dbReference type="EMBL" id="CM046509">
    <property type="protein sequence ID" value="KAI8663607.1"/>
    <property type="molecule type" value="Genomic_DNA"/>
</dbReference>
<sequence>MTTEIQHRSSVVALISWAIATPNRAVAILVSLVVGYLVLIALRQYPRVLIQRRSLPPGPFPWPIVGNHFQIKLPRPWLYLSDLSKQYNSPMITIWYGHKPSIVCNDIWTITDLCDKRASIYSSRPPMVMLGESRNASENDQAVLPYGDRWRYHRRLTHQAVGTQAVRAYRPFQDAEIKILLRDLLAAPDRYVKAIERYSVSIVSCIGFGRRVARVDDNIAQMALKFMEGVDFVIPGMFIMESIPWLLKLPRALYPDASNLVENARRISNFFTSLTREASQSSTNGPLFSDLLLKESKTADLSDAEMSFLAGNLIGGGVDTTASTTLTFIFAMCAFPEVQKKAHACIEQAVGGRLPDWEDEPSLAYIRACVEETLRWRTVTILGGIPHAPIQDDVYRGYLIPRGTWITGNMWAIHRDPKCFPNPDEYRPERFIDRDQEPPFPVKKGHSAFGWGRRQCSGQPLAEQGLFLTFARLLWTFEMKPALLPDGTEERLDIFAFTESENMRPEPFRVRFIPRSEMHRDVVVRQAQAAREFLSQFDGESQVQVPEFQT</sequence>
<keyword evidence="2" id="KW-1185">Reference proteome</keyword>
<protein>
    <submittedName>
        <fullName evidence="1">Uncharacterized protein</fullName>
    </submittedName>
</protein>
<proteinExistence type="predicted"/>
<reference evidence="1" key="1">
    <citation type="submission" date="2022-06" db="EMBL/GenBank/DDBJ databases">
        <title>Fusarium solani species complex genomes reveal bases of compartmentalisation and animal pathogenesis.</title>
        <authorList>
            <person name="Tsai I.J."/>
        </authorList>
    </citation>
    <scope>NUCLEOTIDE SEQUENCE</scope>
    <source>
        <strain evidence="1">Fu6.1</strain>
    </source>
</reference>
<dbReference type="Proteomes" id="UP001065298">
    <property type="component" value="Chromosome 7"/>
</dbReference>
<gene>
    <name evidence="1" type="ORF">NCS57_00962200</name>
</gene>
<accession>A0ACC0QQJ2</accession>
<name>A0ACC0QQJ2_9HYPO</name>
<comment type="caution">
    <text evidence="1">The sequence shown here is derived from an EMBL/GenBank/DDBJ whole genome shotgun (WGS) entry which is preliminary data.</text>
</comment>
<evidence type="ECO:0000313" key="2">
    <source>
        <dbReference type="Proteomes" id="UP001065298"/>
    </source>
</evidence>